<accession>A0A501PGC6</accession>
<proteinExistence type="predicted"/>
<sequence length="66" mass="7236">MSTSEQKPLGELFARLGYALLELSPEDRNILVEHCVQLAGDMNSQRAQLALKYPALMGGTKDVSDD</sequence>
<comment type="caution">
    <text evidence="1">The sequence shown here is derived from an EMBL/GenBank/DDBJ whole genome shotgun (WGS) entry which is preliminary data.</text>
</comment>
<name>A0A501PGC6_9PROT</name>
<dbReference type="EMBL" id="VFIY01000015">
    <property type="protein sequence ID" value="TPD59021.1"/>
    <property type="molecule type" value="Genomic_DNA"/>
</dbReference>
<dbReference type="RefSeq" id="WP_139941240.1">
    <property type="nucleotide sequence ID" value="NZ_JBHSYP010000002.1"/>
</dbReference>
<organism evidence="1 2">
    <name type="scientific">Emcibacter nanhaiensis</name>
    <dbReference type="NCBI Taxonomy" id="1505037"/>
    <lineage>
        <taxon>Bacteria</taxon>
        <taxon>Pseudomonadati</taxon>
        <taxon>Pseudomonadota</taxon>
        <taxon>Alphaproteobacteria</taxon>
        <taxon>Emcibacterales</taxon>
        <taxon>Emcibacteraceae</taxon>
        <taxon>Emcibacter</taxon>
    </lineage>
</organism>
<keyword evidence="2" id="KW-1185">Reference proteome</keyword>
<dbReference type="AlphaFoldDB" id="A0A501PGC6"/>
<gene>
    <name evidence="1" type="ORF">FIV46_12350</name>
</gene>
<protein>
    <submittedName>
        <fullName evidence="1">Uncharacterized protein</fullName>
    </submittedName>
</protein>
<evidence type="ECO:0000313" key="1">
    <source>
        <dbReference type="EMBL" id="TPD59021.1"/>
    </source>
</evidence>
<reference evidence="2" key="1">
    <citation type="submission" date="2019-06" db="EMBL/GenBank/DDBJ databases">
        <title>The complete genome of Emcibacter congregatus ZYLT.</title>
        <authorList>
            <person name="Zhao Z."/>
        </authorList>
    </citation>
    <scope>NUCLEOTIDE SEQUENCE [LARGE SCALE GENOMIC DNA]</scope>
    <source>
        <strain evidence="2">MCCC 1A06723</strain>
    </source>
</reference>
<evidence type="ECO:0000313" key="2">
    <source>
        <dbReference type="Proteomes" id="UP000319148"/>
    </source>
</evidence>
<dbReference type="Proteomes" id="UP000319148">
    <property type="component" value="Unassembled WGS sequence"/>
</dbReference>